<organism evidence="2 3">
    <name type="scientific">Phytophthora fragariaefolia</name>
    <dbReference type="NCBI Taxonomy" id="1490495"/>
    <lineage>
        <taxon>Eukaryota</taxon>
        <taxon>Sar</taxon>
        <taxon>Stramenopiles</taxon>
        <taxon>Oomycota</taxon>
        <taxon>Peronosporomycetes</taxon>
        <taxon>Peronosporales</taxon>
        <taxon>Peronosporaceae</taxon>
        <taxon>Phytophthora</taxon>
    </lineage>
</organism>
<dbReference type="OrthoDB" id="126917at2759"/>
<evidence type="ECO:0000313" key="2">
    <source>
        <dbReference type="EMBL" id="GMF59644.1"/>
    </source>
</evidence>
<accession>A0A9W6YBW4</accession>
<name>A0A9W6YBW4_9STRA</name>
<evidence type="ECO:0000256" key="1">
    <source>
        <dbReference type="SAM" id="MobiDB-lite"/>
    </source>
</evidence>
<feature type="region of interest" description="Disordered" evidence="1">
    <location>
        <begin position="51"/>
        <end position="128"/>
    </location>
</feature>
<protein>
    <submittedName>
        <fullName evidence="2">Unnamed protein product</fullName>
    </submittedName>
</protein>
<keyword evidence="3" id="KW-1185">Reference proteome</keyword>
<dbReference type="AlphaFoldDB" id="A0A9W6YBW4"/>
<proteinExistence type="predicted"/>
<dbReference type="EMBL" id="BSXT01005079">
    <property type="protein sequence ID" value="GMF59644.1"/>
    <property type="molecule type" value="Genomic_DNA"/>
</dbReference>
<comment type="caution">
    <text evidence="2">The sequence shown here is derived from an EMBL/GenBank/DDBJ whole genome shotgun (WGS) entry which is preliminary data.</text>
</comment>
<reference evidence="2" key="1">
    <citation type="submission" date="2023-04" db="EMBL/GenBank/DDBJ databases">
        <title>Phytophthora fragariaefolia NBRC 109709.</title>
        <authorList>
            <person name="Ichikawa N."/>
            <person name="Sato H."/>
            <person name="Tonouchi N."/>
        </authorList>
    </citation>
    <scope>NUCLEOTIDE SEQUENCE</scope>
    <source>
        <strain evidence="2">NBRC 109709</strain>
    </source>
</reference>
<sequence>MPRKGTRSSTKALAKRAAGASKPKTKPRGVASALAETTEAASAAIQSLGAFNAPSPTRSRPCALFGGSHEVEGSHSAGSPVLAVAASSEGETRPSPSQADPQAKAAGTASDPDTGPGQQSLPLQNLHPVKDSKAESVFWAWVLEQEYQRQELDQLNAEPALSSVLDQHELRIEFAHLIAGWVGGGDS</sequence>
<feature type="region of interest" description="Disordered" evidence="1">
    <location>
        <begin position="1"/>
        <end position="34"/>
    </location>
</feature>
<evidence type="ECO:0000313" key="3">
    <source>
        <dbReference type="Proteomes" id="UP001165121"/>
    </source>
</evidence>
<dbReference type="Proteomes" id="UP001165121">
    <property type="component" value="Unassembled WGS sequence"/>
</dbReference>
<gene>
    <name evidence="2" type="ORF">Pfra01_002581500</name>
</gene>